<protein>
    <submittedName>
        <fullName evidence="5">Carbon monoxide dehydrogenase</fullName>
    </submittedName>
</protein>
<dbReference type="SUPFAM" id="SSF56176">
    <property type="entry name" value="FAD-binding/transporter-associated domain-like"/>
    <property type="match status" value="1"/>
</dbReference>
<evidence type="ECO:0000313" key="5">
    <source>
        <dbReference type="EMBL" id="TVT34350.1"/>
    </source>
</evidence>
<evidence type="ECO:0000256" key="2">
    <source>
        <dbReference type="ARBA" id="ARBA00022827"/>
    </source>
</evidence>
<organism evidence="5 6">
    <name type="scientific">Marinobacter vinifirmus</name>
    <dbReference type="NCBI Taxonomy" id="355591"/>
    <lineage>
        <taxon>Bacteria</taxon>
        <taxon>Pseudomonadati</taxon>
        <taxon>Pseudomonadota</taxon>
        <taxon>Gammaproteobacteria</taxon>
        <taxon>Pseudomonadales</taxon>
        <taxon>Marinobacteraceae</taxon>
        <taxon>Marinobacter</taxon>
    </lineage>
</organism>
<dbReference type="InterPro" id="IPR016167">
    <property type="entry name" value="FAD-bd_PCMH_sub1"/>
</dbReference>
<keyword evidence="3" id="KW-0560">Oxidoreductase</keyword>
<sequence>MKPQAFDYQRAETIIDACQGMTHGDTRPLAGGQSLGPMLNLRLARPGTLLDVSVTRELRGVKRVNGGVLIGASVTHAEIEDGLVPDNTGGILPQVARGIAYRAVRSRGTIGGSLAHADPAADWATTLTALRAQVALQRQSTQGAVRRRLYLKDFISGAMQTVIGEDELMIAVFVPDVPEDHRFGYFKLCRKTGELAHAMTAILRGSEPDDQRVVFGALPGAPIVQTGADALEPDVWRELLARRYPDMDDVELAVRIRVMKEAFERSKTR</sequence>
<name>A0A558BCX0_9GAMM</name>
<dbReference type="PANTHER" id="PTHR42659:SF2">
    <property type="entry name" value="XANTHINE DEHYDROGENASE SUBUNIT C-RELATED"/>
    <property type="match status" value="1"/>
</dbReference>
<dbReference type="InterPro" id="IPR016169">
    <property type="entry name" value="FAD-bd_PCMH_sub2"/>
</dbReference>
<dbReference type="InterPro" id="IPR051312">
    <property type="entry name" value="Diverse_Substr_Oxidored"/>
</dbReference>
<dbReference type="Gene3D" id="3.30.43.10">
    <property type="entry name" value="Uridine Diphospho-n-acetylenolpyruvylglucosamine Reductase, domain 2"/>
    <property type="match status" value="1"/>
</dbReference>
<dbReference type="Pfam" id="PF00941">
    <property type="entry name" value="FAD_binding_5"/>
    <property type="match status" value="1"/>
</dbReference>
<proteinExistence type="predicted"/>
<reference evidence="5 6" key="1">
    <citation type="submission" date="2019-07" db="EMBL/GenBank/DDBJ databases">
        <title>The pathways for chlorine oxyanion respiration interact through the shared metabolite chlorate.</title>
        <authorList>
            <person name="Barnum T.P."/>
            <person name="Cheng Y."/>
            <person name="Hill K.A."/>
            <person name="Lucas L.N."/>
            <person name="Carlson H.K."/>
            <person name="Coates J.D."/>
        </authorList>
    </citation>
    <scope>NUCLEOTIDE SEQUENCE [LARGE SCALE GENOMIC DNA]</scope>
    <source>
        <strain evidence="5">UCB</strain>
    </source>
</reference>
<dbReference type="RefSeq" id="WP_273133162.1">
    <property type="nucleotide sequence ID" value="NZ_VMRX01000014.1"/>
</dbReference>
<keyword evidence="1" id="KW-0285">Flavoprotein</keyword>
<accession>A0A558BCX0</accession>
<dbReference type="Proteomes" id="UP000319142">
    <property type="component" value="Unassembled WGS sequence"/>
</dbReference>
<dbReference type="EMBL" id="VMRX01000014">
    <property type="protein sequence ID" value="TVT34350.1"/>
    <property type="molecule type" value="Genomic_DNA"/>
</dbReference>
<dbReference type="InterPro" id="IPR002346">
    <property type="entry name" value="Mopterin_DH_FAD-bd"/>
</dbReference>
<evidence type="ECO:0000259" key="4">
    <source>
        <dbReference type="PROSITE" id="PS51387"/>
    </source>
</evidence>
<dbReference type="Gene3D" id="3.30.465.10">
    <property type="match status" value="1"/>
</dbReference>
<dbReference type="GO" id="GO:0016491">
    <property type="term" value="F:oxidoreductase activity"/>
    <property type="evidence" value="ECO:0007669"/>
    <property type="project" value="UniProtKB-KW"/>
</dbReference>
<evidence type="ECO:0000256" key="3">
    <source>
        <dbReference type="ARBA" id="ARBA00023002"/>
    </source>
</evidence>
<evidence type="ECO:0000256" key="1">
    <source>
        <dbReference type="ARBA" id="ARBA00022630"/>
    </source>
</evidence>
<feature type="domain" description="FAD-binding PCMH-type" evidence="4">
    <location>
        <begin position="1"/>
        <end position="179"/>
    </location>
</feature>
<gene>
    <name evidence="5" type="ORF">FHK81_06950</name>
</gene>
<dbReference type="PROSITE" id="PS51387">
    <property type="entry name" value="FAD_PCMH"/>
    <property type="match status" value="1"/>
</dbReference>
<dbReference type="PANTHER" id="PTHR42659">
    <property type="entry name" value="XANTHINE DEHYDROGENASE SUBUNIT C-RELATED"/>
    <property type="match status" value="1"/>
</dbReference>
<comment type="caution">
    <text evidence="5">The sequence shown here is derived from an EMBL/GenBank/DDBJ whole genome shotgun (WGS) entry which is preliminary data.</text>
</comment>
<keyword evidence="2" id="KW-0274">FAD</keyword>
<dbReference type="GO" id="GO:0071949">
    <property type="term" value="F:FAD binding"/>
    <property type="evidence" value="ECO:0007669"/>
    <property type="project" value="InterPro"/>
</dbReference>
<dbReference type="InterPro" id="IPR036318">
    <property type="entry name" value="FAD-bd_PCMH-like_sf"/>
</dbReference>
<dbReference type="InterPro" id="IPR016166">
    <property type="entry name" value="FAD-bd_PCMH"/>
</dbReference>
<dbReference type="AlphaFoldDB" id="A0A558BCX0"/>
<evidence type="ECO:0000313" key="6">
    <source>
        <dbReference type="Proteomes" id="UP000319142"/>
    </source>
</evidence>